<name>A0A6L9XTR4_9MICO</name>
<dbReference type="AlphaFoldDB" id="A0A6L9XTR4"/>
<organism evidence="1 2">
    <name type="scientific">Leifsonia tongyongensis</name>
    <dbReference type="NCBI Taxonomy" id="1268043"/>
    <lineage>
        <taxon>Bacteria</taxon>
        <taxon>Bacillati</taxon>
        <taxon>Actinomycetota</taxon>
        <taxon>Actinomycetes</taxon>
        <taxon>Micrococcales</taxon>
        <taxon>Microbacteriaceae</taxon>
        <taxon>Leifsonia</taxon>
    </lineage>
</organism>
<dbReference type="RefSeq" id="WP_163287886.1">
    <property type="nucleotide sequence ID" value="NZ_JAAGWY010000001.1"/>
</dbReference>
<sequence>MTSRARVWLLAGLTVVLLGGAIVYGVIAFVDYQARAGAPSQVQTVDSTTKASGPRIVFRNTASGAGYGLVASVPLDDPSAARAVTSQACDRVYATADYEMCLHVDRGVVTKFNATLFDPSWKAVKTWPLPGIPSRTRISPDSKLVAQTSFITGSSYGTVGFSTQTTISSTSGKDYGNIEDFRFVVDGAAVTASDRNFWGVTFAPDDNTFYATGASAGHTWLVRGDLAAHTLTAIHETAECPSLSPDGTRVAYKKNVSTTGTPYWTLAVYDLSTGAETVLPVKDNVDDQALWLDDSTLLYGLPNPKVVGDSNVWSVAADGKSAPKLFLAHAWSPSVVR</sequence>
<dbReference type="SUPFAM" id="SSF82171">
    <property type="entry name" value="DPP6 N-terminal domain-like"/>
    <property type="match status" value="1"/>
</dbReference>
<evidence type="ECO:0008006" key="3">
    <source>
        <dbReference type="Google" id="ProtNLM"/>
    </source>
</evidence>
<dbReference type="EMBL" id="JAAGWY010000001">
    <property type="protein sequence ID" value="NEN04790.1"/>
    <property type="molecule type" value="Genomic_DNA"/>
</dbReference>
<gene>
    <name evidence="1" type="ORF">G3T36_02800</name>
</gene>
<proteinExistence type="predicted"/>
<reference evidence="1 2" key="1">
    <citation type="journal article" date="2014" name="J. Microbiol.">
        <title>Diaminobutyricibacter tongyongensis gen. nov., sp. nov. and Homoserinibacter gongjuensis gen. nov., sp. nov. belong to the family Microbacteriaceae.</title>
        <authorList>
            <person name="Kim S.J."/>
            <person name="Ahn J.H."/>
            <person name="Weon H.Y."/>
            <person name="Hamada M."/>
            <person name="Suzuki K."/>
            <person name="Kwon S.W."/>
        </authorList>
    </citation>
    <scope>NUCLEOTIDE SEQUENCE [LARGE SCALE GENOMIC DNA]</scope>
    <source>
        <strain evidence="1 2">NBRC 108724</strain>
    </source>
</reference>
<accession>A0A6L9XTR4</accession>
<dbReference type="Proteomes" id="UP000474967">
    <property type="component" value="Unassembled WGS sequence"/>
</dbReference>
<dbReference type="InterPro" id="IPR011042">
    <property type="entry name" value="6-blade_b-propeller_TolB-like"/>
</dbReference>
<keyword evidence="2" id="KW-1185">Reference proteome</keyword>
<dbReference type="Gene3D" id="2.120.10.30">
    <property type="entry name" value="TolB, C-terminal domain"/>
    <property type="match status" value="1"/>
</dbReference>
<evidence type="ECO:0000313" key="1">
    <source>
        <dbReference type="EMBL" id="NEN04790.1"/>
    </source>
</evidence>
<evidence type="ECO:0000313" key="2">
    <source>
        <dbReference type="Proteomes" id="UP000474967"/>
    </source>
</evidence>
<comment type="caution">
    <text evidence="1">The sequence shown here is derived from an EMBL/GenBank/DDBJ whole genome shotgun (WGS) entry which is preliminary data.</text>
</comment>
<protein>
    <recommendedName>
        <fullName evidence="3">TolB-like translocation protein</fullName>
    </recommendedName>
</protein>